<evidence type="ECO:0000313" key="3">
    <source>
        <dbReference type="EMBL" id="CAG9118477.1"/>
    </source>
</evidence>
<gene>
    <name evidence="2" type="ORF">BXYJ_LOCUS10251</name>
</gene>
<dbReference type="OrthoDB" id="5818102at2759"/>
<evidence type="ECO:0000313" key="5">
    <source>
        <dbReference type="Proteomes" id="UP000659654"/>
    </source>
</evidence>
<feature type="transmembrane region" description="Helical" evidence="1">
    <location>
        <begin position="52"/>
        <end position="77"/>
    </location>
</feature>
<proteinExistence type="predicted"/>
<dbReference type="EMBL" id="CAJFCV020000004">
    <property type="protein sequence ID" value="CAG9118477.1"/>
    <property type="molecule type" value="Genomic_DNA"/>
</dbReference>
<evidence type="ECO:0000313" key="2">
    <source>
        <dbReference type="EMBL" id="CAD5228051.1"/>
    </source>
</evidence>
<evidence type="ECO:0000256" key="1">
    <source>
        <dbReference type="SAM" id="Phobius"/>
    </source>
</evidence>
<accession>A0A1I7RMG9</accession>
<protein>
    <submittedName>
        <fullName evidence="2">(pine wood nematode) hypothetical protein</fullName>
    </submittedName>
</protein>
<dbReference type="Proteomes" id="UP000659654">
    <property type="component" value="Unassembled WGS sequence"/>
</dbReference>
<keyword evidence="5" id="KW-1185">Reference proteome</keyword>
<organism evidence="4 6">
    <name type="scientific">Bursaphelenchus xylophilus</name>
    <name type="common">Pinewood nematode worm</name>
    <name type="synonym">Aphelenchoides xylophilus</name>
    <dbReference type="NCBI Taxonomy" id="6326"/>
    <lineage>
        <taxon>Eukaryota</taxon>
        <taxon>Metazoa</taxon>
        <taxon>Ecdysozoa</taxon>
        <taxon>Nematoda</taxon>
        <taxon>Chromadorea</taxon>
        <taxon>Rhabditida</taxon>
        <taxon>Tylenchina</taxon>
        <taxon>Tylenchomorpha</taxon>
        <taxon>Aphelenchoidea</taxon>
        <taxon>Aphelenchoididae</taxon>
        <taxon>Bursaphelenchus</taxon>
    </lineage>
</organism>
<dbReference type="InterPro" id="IPR019428">
    <property type="entry name" value="7TM_GPCR_serpentine_rcpt_Str"/>
</dbReference>
<keyword evidence="1" id="KW-0472">Membrane</keyword>
<evidence type="ECO:0000313" key="6">
    <source>
        <dbReference type="WBParaSite" id="BXY_0190400.1"/>
    </source>
</evidence>
<reference evidence="3" key="2">
    <citation type="submission" date="2020-08" db="EMBL/GenBank/DDBJ databases">
        <authorList>
            <person name="Kikuchi T."/>
        </authorList>
    </citation>
    <scope>NUCLEOTIDE SEQUENCE</scope>
    <source>
        <strain evidence="2">Ka4C1</strain>
    </source>
</reference>
<dbReference type="EMBL" id="CAJFDI010000004">
    <property type="protein sequence ID" value="CAD5228051.1"/>
    <property type="molecule type" value="Genomic_DNA"/>
</dbReference>
<dbReference type="Proteomes" id="UP000095284">
    <property type="component" value="Unplaced"/>
</dbReference>
<feature type="transmembrane region" description="Helical" evidence="1">
    <location>
        <begin position="12"/>
        <end position="32"/>
    </location>
</feature>
<keyword evidence="1" id="KW-1133">Transmembrane helix</keyword>
<name>A0A1I7RMG9_BURXY</name>
<keyword evidence="1" id="KW-0812">Transmembrane</keyword>
<sequence>MAGYARLLKIHAFIDLYYCIVNVATSVEPFPYGGYFYLVPTGFLRHVDNRHWWIFFFAVYYNSILAEMSISPVDFYYRYRDICRTPKWRNLAELDQVNAGAKQLELVAAQIPGPSNDLEKPGQGVDGPL</sequence>
<dbReference type="AlphaFoldDB" id="A0A1I7RMG9"/>
<evidence type="ECO:0000313" key="4">
    <source>
        <dbReference type="Proteomes" id="UP000095284"/>
    </source>
</evidence>
<dbReference type="WBParaSite" id="BXY_0190400.1">
    <property type="protein sequence ID" value="BXY_0190400.1"/>
    <property type="gene ID" value="BXY_0190400"/>
</dbReference>
<dbReference type="Pfam" id="PF10326">
    <property type="entry name" value="7TM_GPCR_Str"/>
    <property type="match status" value="1"/>
</dbReference>
<reference evidence="6" key="1">
    <citation type="submission" date="2016-11" db="UniProtKB">
        <authorList>
            <consortium name="WormBaseParasite"/>
        </authorList>
    </citation>
    <scope>IDENTIFICATION</scope>
</reference>
<dbReference type="Proteomes" id="UP000582659">
    <property type="component" value="Unassembled WGS sequence"/>
</dbReference>